<evidence type="ECO:0000259" key="6">
    <source>
        <dbReference type="PROSITE" id="PS51782"/>
    </source>
</evidence>
<keyword evidence="4" id="KW-0732">Signal</keyword>
<dbReference type="InParanoid" id="A0A1J7I7K3"/>
<dbReference type="STRING" id="1408157.A0A1J7I7K3"/>
<evidence type="ECO:0000313" key="8">
    <source>
        <dbReference type="Proteomes" id="UP000182658"/>
    </source>
</evidence>
<keyword evidence="8" id="KW-1185">Reference proteome</keyword>
<keyword evidence="2" id="KW-1015">Disulfide bond</keyword>
<reference evidence="7 8" key="1">
    <citation type="submission" date="2016-10" db="EMBL/GenBank/DDBJ databases">
        <title>Draft genome sequence of Coniochaeta ligniaria NRRL30616, a lignocellulolytic fungus for bioabatement of inhibitors in plant biomass hydrolysates.</title>
        <authorList>
            <consortium name="DOE Joint Genome Institute"/>
            <person name="Jimenez D.J."/>
            <person name="Hector R.E."/>
            <person name="Riley R."/>
            <person name="Sun H."/>
            <person name="Grigoriev I.V."/>
            <person name="Van Elsas J.D."/>
            <person name="Nichols N.N."/>
        </authorList>
    </citation>
    <scope>NUCLEOTIDE SEQUENCE [LARGE SCALE GENOMIC DNA]</scope>
    <source>
        <strain evidence="7 8">NRRL 30616</strain>
    </source>
</reference>
<dbReference type="Gene3D" id="3.10.350.10">
    <property type="entry name" value="LysM domain"/>
    <property type="match status" value="1"/>
</dbReference>
<accession>A0A1J7I7K3</accession>
<feature type="disulfide bond" evidence="2">
    <location>
        <begin position="219"/>
        <end position="233"/>
    </location>
</feature>
<organism evidence="7 8">
    <name type="scientific">Coniochaeta ligniaria NRRL 30616</name>
    <dbReference type="NCBI Taxonomy" id="1408157"/>
    <lineage>
        <taxon>Eukaryota</taxon>
        <taxon>Fungi</taxon>
        <taxon>Dikarya</taxon>
        <taxon>Ascomycota</taxon>
        <taxon>Pezizomycotina</taxon>
        <taxon>Sordariomycetes</taxon>
        <taxon>Sordariomycetidae</taxon>
        <taxon>Coniochaetales</taxon>
        <taxon>Coniochaetaceae</taxon>
        <taxon>Coniochaeta</taxon>
    </lineage>
</organism>
<dbReference type="GO" id="GO:0008061">
    <property type="term" value="F:chitin binding"/>
    <property type="evidence" value="ECO:0007669"/>
    <property type="project" value="UniProtKB-UniRule"/>
</dbReference>
<feature type="domain" description="LysM" evidence="6">
    <location>
        <begin position="90"/>
        <end position="136"/>
    </location>
</feature>
<feature type="chain" id="PRO_5012678904" description="Chitin-binding type-1 domain-containing protein" evidence="4">
    <location>
        <begin position="29"/>
        <end position="461"/>
    </location>
</feature>
<evidence type="ECO:0008006" key="9">
    <source>
        <dbReference type="Google" id="ProtNLM"/>
    </source>
</evidence>
<evidence type="ECO:0000256" key="2">
    <source>
        <dbReference type="PROSITE-ProRule" id="PRU00261"/>
    </source>
</evidence>
<proteinExistence type="predicted"/>
<evidence type="ECO:0000313" key="7">
    <source>
        <dbReference type="EMBL" id="OIW23389.1"/>
    </source>
</evidence>
<dbReference type="InterPro" id="IPR001002">
    <property type="entry name" value="Chitin-bd_1"/>
</dbReference>
<dbReference type="InterPro" id="IPR036779">
    <property type="entry name" value="LysM_dom_sf"/>
</dbReference>
<comment type="caution">
    <text evidence="2">Lacks conserved residue(s) required for the propagation of feature annotation.</text>
</comment>
<dbReference type="PROSITE" id="PS51782">
    <property type="entry name" value="LYSM"/>
    <property type="match status" value="1"/>
</dbReference>
<evidence type="ECO:0000256" key="3">
    <source>
        <dbReference type="SAM" id="MobiDB-lite"/>
    </source>
</evidence>
<dbReference type="AlphaFoldDB" id="A0A1J7I7K3"/>
<dbReference type="PROSITE" id="PS50941">
    <property type="entry name" value="CHIT_BIND_I_2"/>
    <property type="match status" value="1"/>
</dbReference>
<evidence type="ECO:0000259" key="5">
    <source>
        <dbReference type="PROSITE" id="PS50941"/>
    </source>
</evidence>
<protein>
    <recommendedName>
        <fullName evidence="9">Chitin-binding type-1 domain-containing protein</fullName>
    </recommendedName>
</protein>
<name>A0A1J7I7K3_9PEZI</name>
<gene>
    <name evidence="7" type="ORF">CONLIGDRAFT_637363</name>
</gene>
<dbReference type="Proteomes" id="UP000182658">
    <property type="component" value="Unassembled WGS sequence"/>
</dbReference>
<dbReference type="OrthoDB" id="1193027at2759"/>
<keyword evidence="1 2" id="KW-0147">Chitin-binding</keyword>
<dbReference type="InterPro" id="IPR018392">
    <property type="entry name" value="LysM"/>
</dbReference>
<evidence type="ECO:0000256" key="1">
    <source>
        <dbReference type="ARBA" id="ARBA00022669"/>
    </source>
</evidence>
<feature type="domain" description="Chitin-binding type-1" evidence="5">
    <location>
        <begin position="200"/>
        <end position="245"/>
    </location>
</feature>
<dbReference type="InterPro" id="IPR036861">
    <property type="entry name" value="Endochitinase-like_sf"/>
</dbReference>
<sequence>MMLLKVRSSPLLSFALCGLLCTFSTVLASDECQPVTWLPGTRKRDMAQRAPDVGIHLASTIATSTAGIPTATPSKAPILPGQINCRRKYATSDAVNYYTCTELADEFGTSRDLFFLLNPALKPDCSNIQPYTNYCVIGFIEPLRAWDGLCGPPHNGATCAGTAAQCCNAETFTCGNSDADCEAGTCYEGACLGDSTYGTDGTCGFQHGNRLCAGKWGNCCNMDGKCGIGGAFCGAQVCQSGDCEWMPAFSSNSSSSSSSSSSKATSSTTGTTSSIKPTSSSTSSTVAAIPTLTDCVQGTGTGGYTGLCDFSCHYGFCPSPCTCTSHSATPVAPPALTGTRGYGVAGLPADFGPLCDFTCSHGYCPSDVCSTAPPATTPSPGNVCVSGAGTGGYTGLCDFCCHYGYCPPGPCTCTQYGPQVVPPPETNSPGKEAPGNDASYSGLCSYACNHGYCPAGACVFA</sequence>
<feature type="region of interest" description="Disordered" evidence="3">
    <location>
        <begin position="251"/>
        <end position="282"/>
    </location>
</feature>
<feature type="signal peptide" evidence="4">
    <location>
        <begin position="1"/>
        <end position="28"/>
    </location>
</feature>
<dbReference type="Gene3D" id="3.30.60.10">
    <property type="entry name" value="Endochitinase-like"/>
    <property type="match status" value="1"/>
</dbReference>
<dbReference type="EMBL" id="KV875106">
    <property type="protein sequence ID" value="OIW23389.1"/>
    <property type="molecule type" value="Genomic_DNA"/>
</dbReference>
<evidence type="ECO:0000256" key="4">
    <source>
        <dbReference type="SAM" id="SignalP"/>
    </source>
</evidence>